<dbReference type="EMBL" id="VHLL01000002">
    <property type="protein sequence ID" value="MCT8336928.1"/>
    <property type="molecule type" value="Genomic_DNA"/>
</dbReference>
<keyword evidence="8 9" id="KW-0238">DNA-binding</keyword>
<name>A0A9E5DD48_9EURY</name>
<comment type="caution">
    <text evidence="11">The sequence shown here is derived from an EMBL/GenBank/DDBJ whole genome shotgun (WGS) entry which is preliminary data.</text>
</comment>
<dbReference type="GO" id="GO:0006260">
    <property type="term" value="P:DNA replication"/>
    <property type="evidence" value="ECO:0007669"/>
    <property type="project" value="UniProtKB-KW"/>
</dbReference>
<dbReference type="InterPro" id="IPR001208">
    <property type="entry name" value="MCM_dom"/>
</dbReference>
<organism evidence="11 12">
    <name type="scientific">Methanoculleus formosensis</name>
    <dbReference type="NCBI Taxonomy" id="2590886"/>
    <lineage>
        <taxon>Archaea</taxon>
        <taxon>Methanobacteriati</taxon>
        <taxon>Methanobacteriota</taxon>
        <taxon>Stenosarchaea group</taxon>
        <taxon>Methanomicrobia</taxon>
        <taxon>Methanomicrobiales</taxon>
        <taxon>Methanomicrobiaceae</taxon>
        <taxon>Methanoculleus</taxon>
    </lineage>
</organism>
<gene>
    <name evidence="11" type="ORF">FKB36_05320</name>
</gene>
<dbReference type="GO" id="GO:0017116">
    <property type="term" value="F:single-stranded DNA helicase activity"/>
    <property type="evidence" value="ECO:0007669"/>
    <property type="project" value="TreeGrafter"/>
</dbReference>
<keyword evidence="3" id="KW-0235">DNA replication</keyword>
<dbReference type="Pfam" id="PF17855">
    <property type="entry name" value="MCM_lid"/>
    <property type="match status" value="1"/>
</dbReference>
<dbReference type="GO" id="GO:0005524">
    <property type="term" value="F:ATP binding"/>
    <property type="evidence" value="ECO:0007669"/>
    <property type="project" value="UniProtKB-KW"/>
</dbReference>
<dbReference type="InterPro" id="IPR033762">
    <property type="entry name" value="MCM_OB"/>
</dbReference>
<comment type="similarity">
    <text evidence="1 9">Belongs to the MCM family.</text>
</comment>
<dbReference type="FunFam" id="2.20.28.10:FF:000003">
    <property type="entry name" value="DNA helicase"/>
    <property type="match status" value="1"/>
</dbReference>
<dbReference type="GO" id="GO:0003697">
    <property type="term" value="F:single-stranded DNA binding"/>
    <property type="evidence" value="ECO:0007669"/>
    <property type="project" value="TreeGrafter"/>
</dbReference>
<dbReference type="SUPFAM" id="SSF52540">
    <property type="entry name" value="P-loop containing nucleoside triphosphate hydrolases"/>
    <property type="match status" value="1"/>
</dbReference>
<dbReference type="Gene3D" id="2.40.50.140">
    <property type="entry name" value="Nucleic acid-binding proteins"/>
    <property type="match status" value="1"/>
</dbReference>
<dbReference type="InterPro" id="IPR012340">
    <property type="entry name" value="NA-bd_OB-fold"/>
</dbReference>
<dbReference type="GO" id="GO:0016787">
    <property type="term" value="F:hydrolase activity"/>
    <property type="evidence" value="ECO:0007669"/>
    <property type="project" value="UniProtKB-KW"/>
</dbReference>
<evidence type="ECO:0000256" key="3">
    <source>
        <dbReference type="ARBA" id="ARBA00022705"/>
    </source>
</evidence>
<dbReference type="InterPro" id="IPR031327">
    <property type="entry name" value="MCM"/>
</dbReference>
<dbReference type="InterPro" id="IPR027417">
    <property type="entry name" value="P-loop_NTPase"/>
</dbReference>
<keyword evidence="4 9" id="KW-0547">Nucleotide-binding</keyword>
<dbReference type="EC" id="3.6.4.12" evidence="2"/>
<evidence type="ECO:0000259" key="10">
    <source>
        <dbReference type="PROSITE" id="PS50051"/>
    </source>
</evidence>
<keyword evidence="7 9" id="KW-0067">ATP-binding</keyword>
<dbReference type="InterPro" id="IPR036388">
    <property type="entry name" value="WH-like_DNA-bd_sf"/>
</dbReference>
<evidence type="ECO:0000256" key="4">
    <source>
        <dbReference type="ARBA" id="ARBA00022741"/>
    </source>
</evidence>
<keyword evidence="5" id="KW-0378">Hydrolase</keyword>
<evidence type="ECO:0000256" key="5">
    <source>
        <dbReference type="ARBA" id="ARBA00022801"/>
    </source>
</evidence>
<dbReference type="SMART" id="SM00350">
    <property type="entry name" value="MCM"/>
    <property type="match status" value="1"/>
</dbReference>
<proteinExistence type="inferred from homology"/>
<dbReference type="Gene3D" id="3.40.50.300">
    <property type="entry name" value="P-loop containing nucleotide triphosphate hydrolases"/>
    <property type="match status" value="1"/>
</dbReference>
<sequence length="678" mass="74938">MTEPTATITDRVGDWAGVLSRKYTIELAELKRLWPHQHSFVIDTDRLAHSGALGLTLLTELERSPDRSISDIRDALIQRCQYEVSSGRIDPALIEVRPANHNYTTPIGRIRSGHANTLVSLDGIIRRATQPIAHMTRAVYRCRSCGALTDPIPQGRRQAEEPDICPRCERKARMDLIKERSSFIDYQRLQLAENPEGASSQPQAIDVDVVGDVVGAVQPGDRVRITGILRTQQERAGVQNLPDFKYYLECLSIRTEELSFEEVRIDEADERKIRELAAQPNVCHVVGRSISPSVYGHERVKRAIGLQLFGGVRKTMADGTPRRGDVHVLLVGDPGIAKSVLLRYAVKVAPRGIYTSGQGTTKAGLTAAAVKDDFSDGRWMLEAGALVLADTGMAAVDELDKMSDTDRSGLHEAMEQQSVSLAKAGITATLRSRCALLGAANPKKGRFDMFVPLAEQINMPPSLLSRFDLIFVLQDVADPEADARLSRHLLGNHRQQAADANEDVIPPELLRKWVKMGRDLNPVLTDAAEEAIHAFYLGMRSGAQRKGAPLPITPRQEEGVIRLAEGAARMRLSETVSADDVRVAMTLMDSCLRDVAYDAETGQFDIDRLYSGASQKDRGLEREIEAMIQDAEGKMRVSAIFESFMGRGHGLDQIERNLARMERSGYSIANGMVYRNEN</sequence>
<protein>
    <recommendedName>
        <fullName evidence="2">DNA helicase</fullName>
        <ecNumber evidence="2">3.6.4.12</ecNumber>
    </recommendedName>
</protein>
<keyword evidence="6" id="KW-0347">Helicase</keyword>
<dbReference type="Gene3D" id="2.20.28.10">
    <property type="match status" value="1"/>
</dbReference>
<dbReference type="Proteomes" id="UP001065682">
    <property type="component" value="Unassembled WGS sequence"/>
</dbReference>
<dbReference type="GO" id="GO:0042555">
    <property type="term" value="C:MCM complex"/>
    <property type="evidence" value="ECO:0007669"/>
    <property type="project" value="TreeGrafter"/>
</dbReference>
<dbReference type="Gene3D" id="1.10.10.10">
    <property type="entry name" value="Winged helix-like DNA-binding domain superfamily/Winged helix DNA-binding domain"/>
    <property type="match status" value="1"/>
</dbReference>
<evidence type="ECO:0000256" key="8">
    <source>
        <dbReference type="ARBA" id="ARBA00023125"/>
    </source>
</evidence>
<evidence type="ECO:0000313" key="12">
    <source>
        <dbReference type="Proteomes" id="UP001065682"/>
    </source>
</evidence>
<keyword evidence="12" id="KW-1185">Reference proteome</keyword>
<dbReference type="Pfam" id="PF17207">
    <property type="entry name" value="MCM_OB"/>
    <property type="match status" value="1"/>
</dbReference>
<dbReference type="PRINTS" id="PR01657">
    <property type="entry name" value="MCMFAMILY"/>
</dbReference>
<dbReference type="InterPro" id="IPR041562">
    <property type="entry name" value="MCM_lid"/>
</dbReference>
<reference evidence="11" key="1">
    <citation type="submission" date="2019-06" db="EMBL/GenBank/DDBJ databases">
        <title>Methanoculleus strain from Tamsui River, Taipei, Taiwan.</title>
        <authorList>
            <person name="You Y.-T."/>
            <person name="Chen S.-C."/>
            <person name="Lai S.-J."/>
            <person name="Lee Y.-C."/>
            <person name="Lai M.-C."/>
        </authorList>
    </citation>
    <scope>NUCLEOTIDE SEQUENCE</scope>
    <source>
        <strain evidence="11">Afa-1</strain>
    </source>
</reference>
<dbReference type="RefSeq" id="WP_261596992.1">
    <property type="nucleotide sequence ID" value="NZ_VHLL01000002.1"/>
</dbReference>
<evidence type="ECO:0000256" key="9">
    <source>
        <dbReference type="RuleBase" id="RU004070"/>
    </source>
</evidence>
<evidence type="ECO:0000256" key="6">
    <source>
        <dbReference type="ARBA" id="ARBA00022806"/>
    </source>
</evidence>
<dbReference type="SUPFAM" id="SSF50249">
    <property type="entry name" value="Nucleic acid-binding proteins"/>
    <property type="match status" value="1"/>
</dbReference>
<evidence type="ECO:0000256" key="1">
    <source>
        <dbReference type="ARBA" id="ARBA00008010"/>
    </source>
</evidence>
<evidence type="ECO:0000256" key="2">
    <source>
        <dbReference type="ARBA" id="ARBA00012551"/>
    </source>
</evidence>
<dbReference type="PANTHER" id="PTHR11630:SF66">
    <property type="entry name" value="DNA REPLICATION LICENSING FACTOR MCM4"/>
    <property type="match status" value="1"/>
</dbReference>
<dbReference type="PANTHER" id="PTHR11630">
    <property type="entry name" value="DNA REPLICATION LICENSING FACTOR MCM FAMILY MEMBER"/>
    <property type="match status" value="1"/>
</dbReference>
<dbReference type="AlphaFoldDB" id="A0A9E5DD48"/>
<dbReference type="Pfam" id="PF00493">
    <property type="entry name" value="MCM"/>
    <property type="match status" value="1"/>
</dbReference>
<feature type="domain" description="MCM C-terminal AAA(+) ATPase" evidence="10">
    <location>
        <begin position="282"/>
        <end position="489"/>
    </location>
</feature>
<evidence type="ECO:0000256" key="7">
    <source>
        <dbReference type="ARBA" id="ARBA00022840"/>
    </source>
</evidence>
<dbReference type="FunFam" id="3.40.50.300:FF:002469">
    <property type="entry name" value="Cell division control protein 21"/>
    <property type="match status" value="1"/>
</dbReference>
<accession>A0A9E5DD48</accession>
<evidence type="ECO:0000313" key="11">
    <source>
        <dbReference type="EMBL" id="MCT8336928.1"/>
    </source>
</evidence>
<dbReference type="PROSITE" id="PS50051">
    <property type="entry name" value="MCM_2"/>
    <property type="match status" value="1"/>
</dbReference>